<evidence type="ECO:0000313" key="2">
    <source>
        <dbReference type="Proteomes" id="UP000244906"/>
    </source>
</evidence>
<dbReference type="InterPro" id="IPR008869">
    <property type="entry name" value="MlaC/ttg2D"/>
</dbReference>
<dbReference type="InterPro" id="IPR042245">
    <property type="entry name" value="Tgt2/MlaC_sf"/>
</dbReference>
<comment type="caution">
    <text evidence="1">The sequence shown here is derived from an EMBL/GenBank/DDBJ whole genome shotgun (WGS) entry which is preliminary data.</text>
</comment>
<name>A0A2V1H1H3_9GAMM</name>
<evidence type="ECO:0000313" key="1">
    <source>
        <dbReference type="EMBL" id="PVZ72539.1"/>
    </source>
</evidence>
<proteinExistence type="predicted"/>
<keyword evidence="2" id="KW-1185">Reference proteome</keyword>
<reference evidence="1 2" key="1">
    <citation type="submission" date="2018-04" db="EMBL/GenBank/DDBJ databases">
        <title>Thalassorhabdus spongiae gen. nov., sp. nov., isolated from a marine sponge in South-West Iceland.</title>
        <authorList>
            <person name="Knobloch S."/>
            <person name="Daussin A."/>
            <person name="Johannsson R."/>
            <person name="Marteinsson V.T."/>
        </authorList>
    </citation>
    <scope>NUCLEOTIDE SEQUENCE [LARGE SCALE GENOMIC DNA]</scope>
    <source>
        <strain evidence="1 2">Hp12</strain>
    </source>
</reference>
<dbReference type="Gene3D" id="3.10.450.710">
    <property type="entry name" value="Tgt2/MlaC"/>
    <property type="match status" value="1"/>
</dbReference>
<dbReference type="PIRSF" id="PIRSF004649">
    <property type="entry name" value="MlaC"/>
    <property type="match status" value="1"/>
</dbReference>
<dbReference type="PANTHER" id="PTHR36573:SF1">
    <property type="entry name" value="INTERMEMBRANE PHOSPHOLIPID TRANSPORT SYSTEM BINDING PROTEIN MLAC"/>
    <property type="match status" value="1"/>
</dbReference>
<accession>A0A2V1H1H3</accession>
<dbReference type="Pfam" id="PF05494">
    <property type="entry name" value="MlaC"/>
    <property type="match status" value="1"/>
</dbReference>
<dbReference type="Proteomes" id="UP000244906">
    <property type="component" value="Unassembled WGS sequence"/>
</dbReference>
<sequence>MLSRESSKLIQLVTQHQDQLKQDPVFARRLMRKNIVPLVDAKGLAKGVLGKYGRQANQQQIMAFQQILTEVLIRTYAKAFTLYRNEKIEFHPARLNKKSNRAKVKAELYLSNGAPPVKLIYKLVLIDKRWLIRDLTVEGISLVGSYRSQFASQIQRYGVAETIDRFDRQLQKLKSNDGSA</sequence>
<dbReference type="PANTHER" id="PTHR36573">
    <property type="entry name" value="INTERMEMBRANE PHOSPHOLIPID TRANSPORT SYSTEM BINDING PROTEIN MLAC"/>
    <property type="match status" value="1"/>
</dbReference>
<dbReference type="EMBL" id="QDDL01000001">
    <property type="protein sequence ID" value="PVZ72539.1"/>
    <property type="molecule type" value="Genomic_DNA"/>
</dbReference>
<gene>
    <name evidence="1" type="ORF">DC094_05955</name>
</gene>
<organism evidence="1 2">
    <name type="scientific">Pelagibaculum spongiae</name>
    <dbReference type="NCBI Taxonomy" id="2080658"/>
    <lineage>
        <taxon>Bacteria</taxon>
        <taxon>Pseudomonadati</taxon>
        <taxon>Pseudomonadota</taxon>
        <taxon>Gammaproteobacteria</taxon>
        <taxon>Oceanospirillales</taxon>
        <taxon>Pelagibaculum</taxon>
    </lineage>
</organism>
<dbReference type="AlphaFoldDB" id="A0A2V1H1H3"/>
<evidence type="ECO:0008006" key="3">
    <source>
        <dbReference type="Google" id="ProtNLM"/>
    </source>
</evidence>
<protein>
    <recommendedName>
        <fullName evidence="3">Toluene tolerance protein</fullName>
    </recommendedName>
</protein>